<dbReference type="AlphaFoldDB" id="A0AAN9I085"/>
<dbReference type="InterPro" id="IPR026960">
    <property type="entry name" value="RVT-Znf"/>
</dbReference>
<evidence type="ECO:0000313" key="3">
    <source>
        <dbReference type="Proteomes" id="UP001372338"/>
    </source>
</evidence>
<name>A0AAN9I085_CROPI</name>
<dbReference type="Pfam" id="PF13966">
    <property type="entry name" value="zf-RVT"/>
    <property type="match status" value="1"/>
</dbReference>
<sequence>MYVNHQLVLAAGDSFVTHLPRPRSNHASILINLIAQSSQTNENRRPKLFRFEEACVQDPGTECAIRAAWIQVQGDGISKTMTMKHILGALNVRSTATIRKEIIKVERELSKDTNWNAGDLACAKFSEIDANVSVIIDEDLHCWNTKLLDDVFMPSEAAVIRSILISWRQCCDKNNHPGPSHNSSTVNWKRLWALTIPAKIKHFMWRLCSNAIPLRAKLRQRGVDVTEECPLCKMELEGTEHLFMHCPVAQLLWFASPLSIRFSNSTPFWNWICDMVGHQDQAVTYMVSTLCWSIWKGRNAKIFENKNVDPAAIMNMGVSMLKDFDDANTHHKLDSEQHAHREARTQSWQTPPTGWMALNTNAAIFMNDSIGLGAVVRNHGGLIYFAASKLCPFNVIQAVSADISSE</sequence>
<accession>A0AAN9I085</accession>
<evidence type="ECO:0000313" key="2">
    <source>
        <dbReference type="EMBL" id="KAK7260887.1"/>
    </source>
</evidence>
<keyword evidence="3" id="KW-1185">Reference proteome</keyword>
<comment type="caution">
    <text evidence="2">The sequence shown here is derived from an EMBL/GenBank/DDBJ whole genome shotgun (WGS) entry which is preliminary data.</text>
</comment>
<feature type="domain" description="Reverse transcriptase zinc-binding" evidence="1">
    <location>
        <begin position="182"/>
        <end position="253"/>
    </location>
</feature>
<dbReference type="EMBL" id="JAYWIO010000005">
    <property type="protein sequence ID" value="KAK7260887.1"/>
    <property type="molecule type" value="Genomic_DNA"/>
</dbReference>
<dbReference type="InterPro" id="IPR052929">
    <property type="entry name" value="RNase_H-like_EbsB-rel"/>
</dbReference>
<organism evidence="2 3">
    <name type="scientific">Crotalaria pallida</name>
    <name type="common">Smooth rattlebox</name>
    <name type="synonym">Crotalaria striata</name>
    <dbReference type="NCBI Taxonomy" id="3830"/>
    <lineage>
        <taxon>Eukaryota</taxon>
        <taxon>Viridiplantae</taxon>
        <taxon>Streptophyta</taxon>
        <taxon>Embryophyta</taxon>
        <taxon>Tracheophyta</taxon>
        <taxon>Spermatophyta</taxon>
        <taxon>Magnoliopsida</taxon>
        <taxon>eudicotyledons</taxon>
        <taxon>Gunneridae</taxon>
        <taxon>Pentapetalae</taxon>
        <taxon>rosids</taxon>
        <taxon>fabids</taxon>
        <taxon>Fabales</taxon>
        <taxon>Fabaceae</taxon>
        <taxon>Papilionoideae</taxon>
        <taxon>50 kb inversion clade</taxon>
        <taxon>genistoids sensu lato</taxon>
        <taxon>core genistoids</taxon>
        <taxon>Crotalarieae</taxon>
        <taxon>Crotalaria</taxon>
    </lineage>
</organism>
<evidence type="ECO:0000259" key="1">
    <source>
        <dbReference type="Pfam" id="PF13966"/>
    </source>
</evidence>
<dbReference type="PANTHER" id="PTHR47074">
    <property type="entry name" value="BNAC02G40300D PROTEIN"/>
    <property type="match status" value="1"/>
</dbReference>
<reference evidence="2 3" key="1">
    <citation type="submission" date="2024-01" db="EMBL/GenBank/DDBJ databases">
        <title>The genomes of 5 underutilized Papilionoideae crops provide insights into root nodulation and disease resistanc.</title>
        <authorList>
            <person name="Yuan L."/>
        </authorList>
    </citation>
    <scope>NUCLEOTIDE SEQUENCE [LARGE SCALE GENOMIC DNA]</scope>
    <source>
        <strain evidence="2">ZHUSHIDOU_FW_LH</strain>
        <tissue evidence="2">Leaf</tissue>
    </source>
</reference>
<proteinExistence type="predicted"/>
<protein>
    <recommendedName>
        <fullName evidence="1">Reverse transcriptase zinc-binding domain-containing protein</fullName>
    </recommendedName>
</protein>
<dbReference type="Proteomes" id="UP001372338">
    <property type="component" value="Unassembled WGS sequence"/>
</dbReference>
<dbReference type="PANTHER" id="PTHR47074:SF11">
    <property type="entry name" value="REVERSE TRANSCRIPTASE-LIKE PROTEIN"/>
    <property type="match status" value="1"/>
</dbReference>
<gene>
    <name evidence="2" type="ORF">RIF29_27186</name>
</gene>